<dbReference type="GO" id="GO:0061630">
    <property type="term" value="F:ubiquitin protein ligase activity"/>
    <property type="evidence" value="ECO:0007669"/>
    <property type="project" value="UniProtKB-EC"/>
</dbReference>
<name>A0A813V4W8_9BILA</name>
<dbReference type="Gene3D" id="3.30.2410.10">
    <property type="entry name" value="Hect, E3 ligase catalytic domain"/>
    <property type="match status" value="1"/>
</dbReference>
<protein>
    <recommendedName>
        <fullName evidence="3">HECT-type E3 ubiquitin transferase</fullName>
        <ecNumber evidence="3">2.3.2.26</ecNumber>
    </recommendedName>
</protein>
<evidence type="ECO:0000256" key="5">
    <source>
        <dbReference type="ARBA" id="ARBA00022679"/>
    </source>
</evidence>
<dbReference type="InterPro" id="IPR044611">
    <property type="entry name" value="E3A/B/C-like"/>
</dbReference>
<evidence type="ECO:0000256" key="6">
    <source>
        <dbReference type="ARBA" id="ARBA00022786"/>
    </source>
</evidence>
<dbReference type="EC" id="2.3.2.26" evidence="3"/>
<keyword evidence="5" id="KW-0808">Transferase</keyword>
<feature type="domain" description="HECT" evidence="8">
    <location>
        <begin position="572"/>
        <end position="904"/>
    </location>
</feature>
<sequence>MIGTENSVENERKKKAKEIIEKFFRQLTQGCGRENCTNSNCASNPNFQRVSINQAAALAIQLAQKKATLCESMESNSKNMEVSDDNDDVVTSKSCSTTNLRASSASSSKDFVQSLEDALKVVSSGNQQTSNSINFINEEKIFSLIQKCKDNFKNLKKDKMETDDKEEDHKELIKSYEPLFDLIKKVFTDYNCVAESFKFERDKINMSTTSPCIPPFNIDFNSVRRTFSILMSINGLYQEIEEVFNQSIYPLCVSIQFQLKKPKVEEEEVNKILHALLVVNELPLLENPGYMDKFIKAFYSTWIDLSPEACTKIVKLWSTWSAEELRPFLYRVQQYLTLEIVTKNLDLPDDDDDEYDDEENESANKKAIYKNEGLIGAINYLRIIYYSSIYGGRLDCDDQIKKERELEELENLERTESNREENEMFDGSSEISYLPDPIEKILNIRTIDCRESKIPSSEFINETVNQFIDVRNDYVEYTKQMQNQELIQQGHKTKTKKTYFSFLSNPFCVTLTKKNLALFYDNKIKMMRERRYNIMMSLLEGRMPTPYFKIRLPRQNLLNEALSLIELQEQENPSILRKQLFIEFENEQGIDQGGISKEFFQLVIDELLNKGYTFFKYDDKSKYYWFTPCTIETQQEFKLVGILFGIAIYNNVLLDVQFPPVFFRKLMGKIGVLEDLMFSHPDLHQSLISLLEFEGSDEEFEETFMQTFQISVSDRTTDSLVSFNLKENGDQIPVTKSNRKEFVDLYADFILNKGIEDSFRAFKKGFMKLTYNSPLSRWFTPEELESLLCGTKVLDWKSLEKATNYDSGFEQDTPYIKNFWRVFEEFTDEEKKLFLKFTTGTDRCPHGGLAELKLTIARNGPDSDKLPTAHTCFNVLLLPEYSSKEKLKEKLLKAIQYSRGFGLS</sequence>
<gene>
    <name evidence="9" type="ORF">OXX778_LOCUS7996</name>
</gene>
<dbReference type="EMBL" id="CAJNOC010001066">
    <property type="protein sequence ID" value="CAF0831634.1"/>
    <property type="molecule type" value="Genomic_DNA"/>
</dbReference>
<dbReference type="GO" id="GO:0005737">
    <property type="term" value="C:cytoplasm"/>
    <property type="evidence" value="ECO:0007669"/>
    <property type="project" value="UniProtKB-SubCell"/>
</dbReference>
<dbReference type="InterPro" id="IPR035983">
    <property type="entry name" value="Hect_E3_ubiquitin_ligase"/>
</dbReference>
<dbReference type="SMART" id="SM00119">
    <property type="entry name" value="HECTc"/>
    <property type="match status" value="1"/>
</dbReference>
<keyword evidence="4" id="KW-0963">Cytoplasm</keyword>
<reference evidence="9" key="1">
    <citation type="submission" date="2021-02" db="EMBL/GenBank/DDBJ databases">
        <authorList>
            <person name="Nowell W R."/>
        </authorList>
    </citation>
    <scope>NUCLEOTIDE SEQUENCE</scope>
    <source>
        <strain evidence="9">Ploen Becks lab</strain>
    </source>
</reference>
<dbReference type="Pfam" id="PF00632">
    <property type="entry name" value="HECT"/>
    <property type="match status" value="1"/>
</dbReference>
<dbReference type="Pfam" id="PF16558">
    <property type="entry name" value="AZUL"/>
    <property type="match status" value="1"/>
</dbReference>
<comment type="caution">
    <text evidence="9">The sequence shown here is derived from an EMBL/GenBank/DDBJ whole genome shotgun (WGS) entry which is preliminary data.</text>
</comment>
<dbReference type="Gene3D" id="3.90.1750.10">
    <property type="entry name" value="Hect, E3 ligase catalytic domains"/>
    <property type="match status" value="1"/>
</dbReference>
<feature type="active site" description="Glycyl thioester intermediate" evidence="7">
    <location>
        <position position="872"/>
    </location>
</feature>
<dbReference type="FunFam" id="3.30.2160.10:FF:000004">
    <property type="entry name" value="probable E3 ubiquitin-protein ligase HERC4 isoform X1"/>
    <property type="match status" value="1"/>
</dbReference>
<evidence type="ECO:0000313" key="10">
    <source>
        <dbReference type="Proteomes" id="UP000663879"/>
    </source>
</evidence>
<evidence type="ECO:0000256" key="7">
    <source>
        <dbReference type="PROSITE-ProRule" id="PRU00104"/>
    </source>
</evidence>
<evidence type="ECO:0000256" key="3">
    <source>
        <dbReference type="ARBA" id="ARBA00012485"/>
    </source>
</evidence>
<dbReference type="Gene3D" id="6.10.130.10">
    <property type="entry name" value="Ubiquitin-protein ligase E3A, N-terminal zinc-binding domain (AZUL)"/>
    <property type="match status" value="1"/>
</dbReference>
<dbReference type="InterPro" id="IPR042556">
    <property type="entry name" value="AZUL_sf"/>
</dbReference>
<evidence type="ECO:0000256" key="2">
    <source>
        <dbReference type="ARBA" id="ARBA00004496"/>
    </source>
</evidence>
<dbReference type="Gene3D" id="3.30.2160.10">
    <property type="entry name" value="Hect, E3 ligase catalytic domain"/>
    <property type="match status" value="1"/>
</dbReference>
<dbReference type="GO" id="GO:0000209">
    <property type="term" value="P:protein polyubiquitination"/>
    <property type="evidence" value="ECO:0007669"/>
    <property type="project" value="InterPro"/>
</dbReference>
<organism evidence="9 10">
    <name type="scientific">Brachionus calyciflorus</name>
    <dbReference type="NCBI Taxonomy" id="104777"/>
    <lineage>
        <taxon>Eukaryota</taxon>
        <taxon>Metazoa</taxon>
        <taxon>Spiralia</taxon>
        <taxon>Gnathifera</taxon>
        <taxon>Rotifera</taxon>
        <taxon>Eurotatoria</taxon>
        <taxon>Monogononta</taxon>
        <taxon>Pseudotrocha</taxon>
        <taxon>Ploima</taxon>
        <taxon>Brachionidae</taxon>
        <taxon>Brachionus</taxon>
    </lineage>
</organism>
<dbReference type="PANTHER" id="PTHR45700:SF8">
    <property type="entry name" value="HECT-TYPE E3 UBIQUITIN TRANSFERASE"/>
    <property type="match status" value="1"/>
</dbReference>
<comment type="subcellular location">
    <subcellularLocation>
        <location evidence="2">Cytoplasm</location>
    </subcellularLocation>
</comment>
<dbReference type="SUPFAM" id="SSF56204">
    <property type="entry name" value="Hect, E3 ligase catalytic domain"/>
    <property type="match status" value="1"/>
</dbReference>
<dbReference type="Proteomes" id="UP000663879">
    <property type="component" value="Unassembled WGS sequence"/>
</dbReference>
<dbReference type="InterPro" id="IPR032353">
    <property type="entry name" value="AZUL"/>
</dbReference>
<proteinExistence type="predicted"/>
<dbReference type="AlphaFoldDB" id="A0A813V4W8"/>
<dbReference type="PROSITE" id="PS50237">
    <property type="entry name" value="HECT"/>
    <property type="match status" value="1"/>
</dbReference>
<evidence type="ECO:0000313" key="9">
    <source>
        <dbReference type="EMBL" id="CAF0831634.1"/>
    </source>
</evidence>
<dbReference type="FunFam" id="3.30.2410.10:FF:000003">
    <property type="entry name" value="probable E3 ubiquitin-protein ligase HERC4 isoform X1"/>
    <property type="match status" value="1"/>
</dbReference>
<evidence type="ECO:0000256" key="1">
    <source>
        <dbReference type="ARBA" id="ARBA00000885"/>
    </source>
</evidence>
<keyword evidence="6 7" id="KW-0833">Ubl conjugation pathway</keyword>
<dbReference type="InterPro" id="IPR000569">
    <property type="entry name" value="HECT_dom"/>
</dbReference>
<evidence type="ECO:0000256" key="4">
    <source>
        <dbReference type="ARBA" id="ARBA00022490"/>
    </source>
</evidence>
<dbReference type="PANTHER" id="PTHR45700">
    <property type="entry name" value="UBIQUITIN-PROTEIN LIGASE E3C"/>
    <property type="match status" value="1"/>
</dbReference>
<dbReference type="OrthoDB" id="5981550at2759"/>
<comment type="catalytic activity">
    <reaction evidence="1">
        <text>S-ubiquitinyl-[E2 ubiquitin-conjugating enzyme]-L-cysteine + [acceptor protein]-L-lysine = [E2 ubiquitin-conjugating enzyme]-L-cysteine + N(6)-ubiquitinyl-[acceptor protein]-L-lysine.</text>
        <dbReference type="EC" id="2.3.2.26"/>
    </reaction>
</comment>
<keyword evidence="10" id="KW-1185">Reference proteome</keyword>
<accession>A0A813V4W8</accession>
<evidence type="ECO:0000259" key="8">
    <source>
        <dbReference type="PROSITE" id="PS50237"/>
    </source>
</evidence>
<dbReference type="CDD" id="cd00078">
    <property type="entry name" value="HECTc"/>
    <property type="match status" value="1"/>
</dbReference>